<keyword evidence="4" id="KW-1185">Reference proteome</keyword>
<evidence type="ECO:0000313" key="3">
    <source>
        <dbReference type="EMBL" id="SPO23891.1"/>
    </source>
</evidence>
<dbReference type="Proteomes" id="UP000324022">
    <property type="component" value="Unassembled WGS sequence"/>
</dbReference>
<evidence type="ECO:0008006" key="5">
    <source>
        <dbReference type="Google" id="ProtNLM"/>
    </source>
</evidence>
<feature type="region of interest" description="Disordered" evidence="2">
    <location>
        <begin position="1"/>
        <end position="28"/>
    </location>
</feature>
<protein>
    <recommendedName>
        <fullName evidence="5">DDE Tnp4 domain-containing protein</fullName>
    </recommendedName>
</protein>
<feature type="compositionally biased region" description="Low complexity" evidence="2">
    <location>
        <begin position="43"/>
        <end position="63"/>
    </location>
</feature>
<proteinExistence type="predicted"/>
<feature type="region of interest" description="Disordered" evidence="2">
    <location>
        <begin position="42"/>
        <end position="63"/>
    </location>
</feature>
<dbReference type="OrthoDB" id="2408877at2759"/>
<keyword evidence="1" id="KW-0175">Coiled coil</keyword>
<evidence type="ECO:0000256" key="1">
    <source>
        <dbReference type="SAM" id="Coils"/>
    </source>
</evidence>
<organism evidence="3 4">
    <name type="scientific">Ustilago trichophora</name>
    <dbReference type="NCBI Taxonomy" id="86804"/>
    <lineage>
        <taxon>Eukaryota</taxon>
        <taxon>Fungi</taxon>
        <taxon>Dikarya</taxon>
        <taxon>Basidiomycota</taxon>
        <taxon>Ustilaginomycotina</taxon>
        <taxon>Ustilaginomycetes</taxon>
        <taxon>Ustilaginales</taxon>
        <taxon>Ustilaginaceae</taxon>
        <taxon>Ustilago</taxon>
    </lineage>
</organism>
<reference evidence="3 4" key="1">
    <citation type="submission" date="2018-03" db="EMBL/GenBank/DDBJ databases">
        <authorList>
            <person name="Guldener U."/>
        </authorList>
    </citation>
    <scope>NUCLEOTIDE SEQUENCE [LARGE SCALE GENOMIC DNA]</scope>
    <source>
        <strain evidence="3 4">NBRC100155</strain>
    </source>
</reference>
<evidence type="ECO:0000256" key="2">
    <source>
        <dbReference type="SAM" id="MobiDB-lite"/>
    </source>
</evidence>
<feature type="compositionally biased region" description="Polar residues" evidence="2">
    <location>
        <begin position="431"/>
        <end position="445"/>
    </location>
</feature>
<feature type="coiled-coil region" evidence="1">
    <location>
        <begin position="303"/>
        <end position="333"/>
    </location>
</feature>
<dbReference type="AlphaFoldDB" id="A0A5C3E381"/>
<feature type="region of interest" description="Disordered" evidence="2">
    <location>
        <begin position="408"/>
        <end position="445"/>
    </location>
</feature>
<sequence>MTTNTPLNPPVVDNDGIITPPSSQQHRPAASIHINLDSVQDTSSQLISPSQPPSSQTCSQPSSSPCQVSSFSTRSSNKKNHVWALKDIIQLVNILHNNSTFQASVLPICKGPIKDCATPLCKDHVYRQIFKQIFPNKQVNILRIKSKIWWLTDLYKAESKKLLLTGAGALDNLDHSSPTYTTHAALQAKYPWFKKMHFMMRDQYTAGPEVLLGTPAISTFSDNEDNHNSNGIEAMDESGDEVFSPGLNNGCNLPPLETMISHPSSSVPSPSSACKAGTVEQKRDALTKAYYCLSVEHYQYKAKAQEERTKREMERTKRQAMRLASTKEKETREMNLYIQLASLIAGKRPGLSEFGGSTSVFDSNAGTLDNVSAPANTENPQHKKQLTLNAIVHALEVILPNEAKEYAKSKSESDLSDNSYSSDDSPESSETNNYDSTSESSGSDNNIPHSRRLLAIVGSYIAWTECTVKGLMELNAEVMQFATKEERRKAKAWVKKVTEVKEWEQGWLVVDGTHVLLAWKPGMQGKEHFNYKGLYSINVAVVIMPHSLQIVESVVGHPGSAQDSKVWTSGSNILKKPRLYLDEGPTEIFELD</sequence>
<dbReference type="EMBL" id="OOIN01000006">
    <property type="protein sequence ID" value="SPO23891.1"/>
    <property type="molecule type" value="Genomic_DNA"/>
</dbReference>
<gene>
    <name evidence="3" type="ORF">UTRI_10139</name>
</gene>
<accession>A0A5C3E381</accession>
<evidence type="ECO:0000313" key="4">
    <source>
        <dbReference type="Proteomes" id="UP000324022"/>
    </source>
</evidence>
<name>A0A5C3E381_9BASI</name>